<organism evidence="1 2">
    <name type="scientific">Bacillus thuringiensis</name>
    <dbReference type="NCBI Taxonomy" id="1428"/>
    <lineage>
        <taxon>Bacteria</taxon>
        <taxon>Bacillati</taxon>
        <taxon>Bacillota</taxon>
        <taxon>Bacilli</taxon>
        <taxon>Bacillales</taxon>
        <taxon>Bacillaceae</taxon>
        <taxon>Bacillus</taxon>
        <taxon>Bacillus cereus group</taxon>
    </lineage>
</organism>
<dbReference type="Proteomes" id="UP000195991">
    <property type="component" value="Unassembled WGS sequence"/>
</dbReference>
<sequence length="13" mass="1519">MSKFGLYGKFIVE</sequence>
<gene>
    <name evidence="1" type="ORF">BTT61001_00862</name>
</gene>
<evidence type="ECO:0000313" key="1">
    <source>
        <dbReference type="EMBL" id="SCB96509.1"/>
    </source>
</evidence>
<accession>A0A1C4APJ3</accession>
<evidence type="ECO:0000313" key="2">
    <source>
        <dbReference type="Proteomes" id="UP000195991"/>
    </source>
</evidence>
<dbReference type="EMBL" id="FMBI01000023">
    <property type="protein sequence ID" value="SCB96509.1"/>
    <property type="molecule type" value="Genomic_DNA"/>
</dbReference>
<name>A0A1C4APJ3_BACTU</name>
<proteinExistence type="predicted"/>
<reference evidence="1 2" key="1">
    <citation type="submission" date="2016-08" db="EMBL/GenBank/DDBJ databases">
        <authorList>
            <person name="Seilhamer J.J."/>
        </authorList>
    </citation>
    <scope>NUCLEOTIDE SEQUENCE [LARGE SCALE GENOMIC DNA]</scope>
    <source>
        <strain evidence="1 2">IEBC_T61001</strain>
    </source>
</reference>
<protein>
    <submittedName>
        <fullName evidence="1">Uncharacterized protein</fullName>
    </submittedName>
</protein>